<evidence type="ECO:0000256" key="8">
    <source>
        <dbReference type="SAM" id="MobiDB-lite"/>
    </source>
</evidence>
<feature type="transmembrane region" description="Helical" evidence="7">
    <location>
        <begin position="34"/>
        <end position="55"/>
    </location>
</feature>
<dbReference type="Pfam" id="PF06781">
    <property type="entry name" value="CrgA"/>
    <property type="match status" value="1"/>
</dbReference>
<feature type="transmembrane region" description="Helical" evidence="7">
    <location>
        <begin position="67"/>
        <end position="86"/>
    </location>
</feature>
<keyword evidence="10" id="KW-1185">Reference proteome</keyword>
<keyword evidence="2 7" id="KW-0132">Cell division</keyword>
<dbReference type="RefSeq" id="WP_036955311.1">
    <property type="nucleotide sequence ID" value="NZ_BAABIH010000007.1"/>
</dbReference>
<protein>
    <recommendedName>
        <fullName evidence="7">Cell division protein CrgA</fullName>
    </recommendedName>
</protein>
<keyword evidence="1 7" id="KW-1003">Cell membrane</keyword>
<comment type="subcellular location">
    <subcellularLocation>
        <location evidence="7">Cell membrane</location>
        <topology evidence="7">Multi-pass membrane protein</topology>
    </subcellularLocation>
</comment>
<keyword evidence="3 7" id="KW-0812">Transmembrane</keyword>
<dbReference type="AlphaFoldDB" id="A0A5P9QGT1"/>
<comment type="similarity">
    <text evidence="7">Belongs to the CrgA family.</text>
</comment>
<evidence type="ECO:0000256" key="7">
    <source>
        <dbReference type="HAMAP-Rule" id="MF_00631"/>
    </source>
</evidence>
<reference evidence="9 10" key="1">
    <citation type="submission" date="2019-10" db="EMBL/GenBank/DDBJ databases">
        <title>Genome sequence of Luteimicrobium xylanilyticum HY-24.</title>
        <authorList>
            <person name="Kim D.Y."/>
            <person name="Park H.-Y."/>
        </authorList>
    </citation>
    <scope>NUCLEOTIDE SEQUENCE [LARGE SCALE GENOMIC DNA]</scope>
    <source>
        <strain evidence="9 10">HY-24</strain>
    </source>
</reference>
<accession>A0A5P9QGT1</accession>
<dbReference type="KEGG" id="lxl:KDY119_03767"/>
<dbReference type="GO" id="GO:0051301">
    <property type="term" value="P:cell division"/>
    <property type="evidence" value="ECO:0007669"/>
    <property type="project" value="UniProtKB-UniRule"/>
</dbReference>
<comment type="function">
    <text evidence="7">Involved in cell division.</text>
</comment>
<feature type="compositionally biased region" description="Low complexity" evidence="8">
    <location>
        <begin position="12"/>
        <end position="25"/>
    </location>
</feature>
<dbReference type="InterPro" id="IPR009619">
    <property type="entry name" value="CrgA"/>
</dbReference>
<evidence type="ECO:0000256" key="5">
    <source>
        <dbReference type="ARBA" id="ARBA00023136"/>
    </source>
</evidence>
<organism evidence="9 10">
    <name type="scientific">Luteimicrobium xylanilyticum</name>
    <dbReference type="NCBI Taxonomy" id="1133546"/>
    <lineage>
        <taxon>Bacteria</taxon>
        <taxon>Bacillati</taxon>
        <taxon>Actinomycetota</taxon>
        <taxon>Actinomycetes</taxon>
        <taxon>Micrococcales</taxon>
        <taxon>Luteimicrobium</taxon>
    </lineage>
</organism>
<sequence length="90" mass="9768">MPESKRRKKKSASSGSTAAVSVPSARHQTGNPAWFVPVVLALMLVGLAWVVVFYLTSGKADLPIPPIGRWNLLIGFGLMITGFGMLTRWK</sequence>
<dbReference type="Proteomes" id="UP000326702">
    <property type="component" value="Chromosome"/>
</dbReference>
<evidence type="ECO:0000256" key="3">
    <source>
        <dbReference type="ARBA" id="ARBA00022692"/>
    </source>
</evidence>
<dbReference type="EMBL" id="CP045529">
    <property type="protein sequence ID" value="QFV00231.1"/>
    <property type="molecule type" value="Genomic_DNA"/>
</dbReference>
<feature type="region of interest" description="Disordered" evidence="8">
    <location>
        <begin position="1"/>
        <end position="29"/>
    </location>
</feature>
<keyword evidence="4 7" id="KW-1133">Transmembrane helix</keyword>
<evidence type="ECO:0000256" key="2">
    <source>
        <dbReference type="ARBA" id="ARBA00022618"/>
    </source>
</evidence>
<keyword evidence="6 7" id="KW-0131">Cell cycle</keyword>
<keyword evidence="5 7" id="KW-0472">Membrane</keyword>
<dbReference type="OrthoDB" id="5189646at2"/>
<evidence type="ECO:0000256" key="1">
    <source>
        <dbReference type="ARBA" id="ARBA00022475"/>
    </source>
</evidence>
<evidence type="ECO:0000256" key="4">
    <source>
        <dbReference type="ARBA" id="ARBA00022989"/>
    </source>
</evidence>
<gene>
    <name evidence="7" type="primary">crgA</name>
    <name evidence="9" type="ORF">KDY119_03767</name>
</gene>
<name>A0A5P9QGT1_9MICO</name>
<proteinExistence type="inferred from homology"/>
<evidence type="ECO:0000313" key="9">
    <source>
        <dbReference type="EMBL" id="QFV00231.1"/>
    </source>
</evidence>
<dbReference type="GO" id="GO:0005886">
    <property type="term" value="C:plasma membrane"/>
    <property type="evidence" value="ECO:0007669"/>
    <property type="project" value="UniProtKB-SubCell"/>
</dbReference>
<feature type="compositionally biased region" description="Basic residues" evidence="8">
    <location>
        <begin position="1"/>
        <end position="11"/>
    </location>
</feature>
<evidence type="ECO:0000313" key="10">
    <source>
        <dbReference type="Proteomes" id="UP000326702"/>
    </source>
</evidence>
<evidence type="ECO:0000256" key="6">
    <source>
        <dbReference type="ARBA" id="ARBA00023306"/>
    </source>
</evidence>
<dbReference type="HAMAP" id="MF_00631">
    <property type="entry name" value="CrgA"/>
    <property type="match status" value="1"/>
</dbReference>